<evidence type="ECO:0000313" key="3">
    <source>
        <dbReference type="Proteomes" id="UP000001307"/>
    </source>
</evidence>
<feature type="compositionally biased region" description="Basic and acidic residues" evidence="1">
    <location>
        <begin position="39"/>
        <end position="50"/>
    </location>
</feature>
<organism evidence="2">
    <name type="scientific">Oikopleura dioica</name>
    <name type="common">Tunicate</name>
    <dbReference type="NCBI Taxonomy" id="34765"/>
    <lineage>
        <taxon>Eukaryota</taxon>
        <taxon>Metazoa</taxon>
        <taxon>Chordata</taxon>
        <taxon>Tunicata</taxon>
        <taxon>Appendicularia</taxon>
        <taxon>Copelata</taxon>
        <taxon>Oikopleuridae</taxon>
        <taxon>Oikopleura</taxon>
    </lineage>
</organism>
<name>E4X0V1_OIKDI</name>
<evidence type="ECO:0000256" key="1">
    <source>
        <dbReference type="SAM" id="MobiDB-lite"/>
    </source>
</evidence>
<feature type="region of interest" description="Disordered" evidence="1">
    <location>
        <begin position="144"/>
        <end position="195"/>
    </location>
</feature>
<gene>
    <name evidence="2" type="ORF">GSOID_T00014909001</name>
</gene>
<sequence>MEGFDMNMDFNMEDFPDMPSFNNDFNMDGIGNLADDDLADFRDISEEENHLGQQDSEESSGNESKTACTEVDEDGSSGEQEIMSDGSITPYETLFDESDNDNGHLPDVENEEDTSLSSQERENSNILDKNQKLLAILSQRKTEAFYKLPKRKDSEDSSLSQEGELISQKPQKSSMKRTNKKGLRSKEKKNVEFALPKESLRKLRYGQDGRAQTEVEAQAHDYFEQKKFPRMNFDVYRHRRNQQGKLSNEIH</sequence>
<keyword evidence="3" id="KW-1185">Reference proteome</keyword>
<feature type="region of interest" description="Disordered" evidence="1">
    <location>
        <begin position="28"/>
        <end position="130"/>
    </location>
</feature>
<accession>E4X0V1</accession>
<feature type="compositionally biased region" description="Basic residues" evidence="1">
    <location>
        <begin position="174"/>
        <end position="183"/>
    </location>
</feature>
<protein>
    <submittedName>
        <fullName evidence="2">Uncharacterized protein</fullName>
    </submittedName>
</protein>
<dbReference type="AlphaFoldDB" id="E4X0V1"/>
<dbReference type="EMBL" id="FN653020">
    <property type="protein sequence ID" value="CBY22986.1"/>
    <property type="molecule type" value="Genomic_DNA"/>
</dbReference>
<reference evidence="2" key="1">
    <citation type="journal article" date="2010" name="Science">
        <title>Plasticity of animal genome architecture unmasked by rapid evolution of a pelagic tunicate.</title>
        <authorList>
            <person name="Denoeud F."/>
            <person name="Henriet S."/>
            <person name="Mungpakdee S."/>
            <person name="Aury J.M."/>
            <person name="Da Silva C."/>
            <person name="Brinkmann H."/>
            <person name="Mikhaleva J."/>
            <person name="Olsen L.C."/>
            <person name="Jubin C."/>
            <person name="Canestro C."/>
            <person name="Bouquet J.M."/>
            <person name="Danks G."/>
            <person name="Poulain J."/>
            <person name="Campsteijn C."/>
            <person name="Adamski M."/>
            <person name="Cross I."/>
            <person name="Yadetie F."/>
            <person name="Muffato M."/>
            <person name="Louis A."/>
            <person name="Butcher S."/>
            <person name="Tsagkogeorga G."/>
            <person name="Konrad A."/>
            <person name="Singh S."/>
            <person name="Jensen M.F."/>
            <person name="Cong E.H."/>
            <person name="Eikeseth-Otteraa H."/>
            <person name="Noel B."/>
            <person name="Anthouard V."/>
            <person name="Porcel B.M."/>
            <person name="Kachouri-Lafond R."/>
            <person name="Nishino A."/>
            <person name="Ugolini M."/>
            <person name="Chourrout P."/>
            <person name="Nishida H."/>
            <person name="Aasland R."/>
            <person name="Huzurbazar S."/>
            <person name="Westhof E."/>
            <person name="Delsuc F."/>
            <person name="Lehrach H."/>
            <person name="Reinhardt R."/>
            <person name="Weissenbach J."/>
            <person name="Roy S.W."/>
            <person name="Artiguenave F."/>
            <person name="Postlethwait J.H."/>
            <person name="Manak J.R."/>
            <person name="Thompson E.M."/>
            <person name="Jaillon O."/>
            <person name="Du Pasquier L."/>
            <person name="Boudinot P."/>
            <person name="Liberles D.A."/>
            <person name="Volff J.N."/>
            <person name="Philippe H."/>
            <person name="Lenhard B."/>
            <person name="Roest Crollius H."/>
            <person name="Wincker P."/>
            <person name="Chourrout D."/>
        </authorList>
    </citation>
    <scope>NUCLEOTIDE SEQUENCE [LARGE SCALE GENOMIC DNA]</scope>
</reference>
<proteinExistence type="predicted"/>
<evidence type="ECO:0000313" key="2">
    <source>
        <dbReference type="EMBL" id="CBY22986.1"/>
    </source>
</evidence>
<dbReference type="Proteomes" id="UP000001307">
    <property type="component" value="Unassembled WGS sequence"/>
</dbReference>
<dbReference type="InParanoid" id="E4X0V1"/>